<proteinExistence type="predicted"/>
<dbReference type="Proteomes" id="UP001153076">
    <property type="component" value="Unassembled WGS sequence"/>
</dbReference>
<dbReference type="InterPro" id="IPR029058">
    <property type="entry name" value="AB_hydrolase_fold"/>
</dbReference>
<evidence type="ECO:0000256" key="1">
    <source>
        <dbReference type="SAM" id="MobiDB-lite"/>
    </source>
</evidence>
<feature type="region of interest" description="Disordered" evidence="1">
    <location>
        <begin position="319"/>
        <end position="340"/>
    </location>
</feature>
<dbReference type="Pfam" id="PF12697">
    <property type="entry name" value="Abhydrolase_6"/>
    <property type="match status" value="1"/>
</dbReference>
<dbReference type="EMBL" id="JAKOGI010000514">
    <property type="protein sequence ID" value="KAJ8433857.1"/>
    <property type="molecule type" value="Genomic_DNA"/>
</dbReference>
<dbReference type="SUPFAM" id="SSF53474">
    <property type="entry name" value="alpha/beta-Hydrolases"/>
    <property type="match status" value="1"/>
</dbReference>
<accession>A0A9Q1Q9F0</accession>
<gene>
    <name evidence="3" type="ORF">Cgig2_032068</name>
</gene>
<dbReference type="OrthoDB" id="19657at2759"/>
<comment type="caution">
    <text evidence="3">The sequence shown here is derived from an EMBL/GenBank/DDBJ whole genome shotgun (WGS) entry which is preliminary data.</text>
</comment>
<dbReference type="PRINTS" id="PR00412">
    <property type="entry name" value="EPOXHYDRLASE"/>
</dbReference>
<feature type="domain" description="AB hydrolase-1" evidence="2">
    <location>
        <begin position="194"/>
        <end position="510"/>
    </location>
</feature>
<name>A0A9Q1Q9F0_9CARY</name>
<dbReference type="GO" id="GO:0009941">
    <property type="term" value="C:chloroplast envelope"/>
    <property type="evidence" value="ECO:0007669"/>
    <property type="project" value="TreeGrafter"/>
</dbReference>
<dbReference type="InterPro" id="IPR000639">
    <property type="entry name" value="Epox_hydrolase-like"/>
</dbReference>
<keyword evidence="4" id="KW-1185">Reference proteome</keyword>
<dbReference type="GO" id="GO:0003824">
    <property type="term" value="F:catalytic activity"/>
    <property type="evidence" value="ECO:0007669"/>
    <property type="project" value="InterPro"/>
</dbReference>
<evidence type="ECO:0000313" key="4">
    <source>
        <dbReference type="Proteomes" id="UP001153076"/>
    </source>
</evidence>
<protein>
    <recommendedName>
        <fullName evidence="2">AB hydrolase-1 domain-containing protein</fullName>
    </recommendedName>
</protein>
<feature type="compositionally biased region" description="Basic and acidic residues" evidence="1">
    <location>
        <begin position="324"/>
        <end position="339"/>
    </location>
</feature>
<evidence type="ECO:0000313" key="3">
    <source>
        <dbReference type="EMBL" id="KAJ8433857.1"/>
    </source>
</evidence>
<dbReference type="PANTHER" id="PTHR43689:SF1">
    <property type="entry name" value="ALPHA_BETA-HYDROLASES SUPERFAMILY PROTEIN"/>
    <property type="match status" value="1"/>
</dbReference>
<reference evidence="3" key="1">
    <citation type="submission" date="2022-04" db="EMBL/GenBank/DDBJ databases">
        <title>Carnegiea gigantea Genome sequencing and assembly v2.</title>
        <authorList>
            <person name="Copetti D."/>
            <person name="Sanderson M.J."/>
            <person name="Burquez A."/>
            <person name="Wojciechowski M.F."/>
        </authorList>
    </citation>
    <scope>NUCLEOTIDE SEQUENCE</scope>
    <source>
        <strain evidence="3">SGP5-SGP5p</strain>
        <tissue evidence="3">Aerial part</tissue>
    </source>
</reference>
<dbReference type="PANTHER" id="PTHR43689">
    <property type="entry name" value="HYDROLASE"/>
    <property type="match status" value="1"/>
</dbReference>
<evidence type="ECO:0000259" key="2">
    <source>
        <dbReference type="Pfam" id="PF12697"/>
    </source>
</evidence>
<dbReference type="Gene3D" id="3.40.50.1820">
    <property type="entry name" value="alpha/beta hydrolase"/>
    <property type="match status" value="1"/>
</dbReference>
<organism evidence="3 4">
    <name type="scientific">Carnegiea gigantea</name>
    <dbReference type="NCBI Taxonomy" id="171969"/>
    <lineage>
        <taxon>Eukaryota</taxon>
        <taxon>Viridiplantae</taxon>
        <taxon>Streptophyta</taxon>
        <taxon>Embryophyta</taxon>
        <taxon>Tracheophyta</taxon>
        <taxon>Spermatophyta</taxon>
        <taxon>Magnoliopsida</taxon>
        <taxon>eudicotyledons</taxon>
        <taxon>Gunneridae</taxon>
        <taxon>Pentapetalae</taxon>
        <taxon>Caryophyllales</taxon>
        <taxon>Cactineae</taxon>
        <taxon>Cactaceae</taxon>
        <taxon>Cactoideae</taxon>
        <taxon>Echinocereeae</taxon>
        <taxon>Carnegiea</taxon>
    </lineage>
</organism>
<dbReference type="AlphaFoldDB" id="A0A9Q1Q9F0"/>
<sequence>MKGLVLQCNFHQLNLGSPHKSNSLHDSSGIPRKRFTFQNGLGNCWRNGKGKPRKKFATTLVVRAASSSSPSLGASASDYPGEVSFFYNKLQLKTSFLGNLKIEELPFMLLKLFILTRGTLVGEPVKKKRCIAGIDQDELMDPRQLADADSLFCEFKGVDIHYKLCEPEPESPIMLAGEVSSQAGAQTRKIGLPVILLHGFGASAFSWHRVMKPFAQITGSKVLAFDRPAFGLTSRVRHSGDKMPLNPYSMAFSVLATLYFIDFLAAEKAVLVGCESAYLTHSAGSLTAVDAYFEAPHRVAALILVAPAILAPLSAPKVANQNQTDKEKRNKESNSDSSRRPNLFSRIGEILTKFYRYVVSAFVQMWRGMLDMANSLYKKALAAFLHSAVGVMLVRVIIDKFGIAAVKNAWYDAKQVTDHILQGYTKPLRIKDWDRALVEYTVAMLTDTQAKLKPPLEKRLQEIACPGDSDRLVPAWNSQRLSRAIPGSQLEIIKNCGHLPQEEKPEEFVSIVAQFLRRTFVGSEELCLQA</sequence>
<dbReference type="InterPro" id="IPR000073">
    <property type="entry name" value="AB_hydrolase_1"/>
</dbReference>